<dbReference type="PROSITE" id="PS50157">
    <property type="entry name" value="ZINC_FINGER_C2H2_2"/>
    <property type="match status" value="2"/>
</dbReference>
<feature type="region of interest" description="Disordered" evidence="2">
    <location>
        <begin position="1"/>
        <end position="39"/>
    </location>
</feature>
<keyword evidence="1" id="KW-0479">Metal-binding</keyword>
<evidence type="ECO:0000259" key="3">
    <source>
        <dbReference type="PROSITE" id="PS50157"/>
    </source>
</evidence>
<proteinExistence type="predicted"/>
<feature type="domain" description="C2H2-type" evidence="3">
    <location>
        <begin position="295"/>
        <end position="323"/>
    </location>
</feature>
<dbReference type="SUPFAM" id="SSF57667">
    <property type="entry name" value="beta-beta-alpha zinc fingers"/>
    <property type="match status" value="1"/>
</dbReference>
<accession>A0A284RT46</accession>
<keyword evidence="5" id="KW-1185">Reference proteome</keyword>
<evidence type="ECO:0000256" key="1">
    <source>
        <dbReference type="PROSITE-ProRule" id="PRU00042"/>
    </source>
</evidence>
<evidence type="ECO:0000313" key="4">
    <source>
        <dbReference type="EMBL" id="SJL11909.1"/>
    </source>
</evidence>
<dbReference type="SMART" id="SM00355">
    <property type="entry name" value="ZnF_C2H2"/>
    <property type="match status" value="3"/>
</dbReference>
<dbReference type="InterPro" id="IPR036236">
    <property type="entry name" value="Znf_C2H2_sf"/>
</dbReference>
<evidence type="ECO:0000256" key="2">
    <source>
        <dbReference type="SAM" id="MobiDB-lite"/>
    </source>
</evidence>
<reference evidence="5" key="1">
    <citation type="journal article" date="2017" name="Nat. Ecol. Evol.">
        <title>Genome expansion and lineage-specific genetic innovations in the forest pathogenic fungi Armillaria.</title>
        <authorList>
            <person name="Sipos G."/>
            <person name="Prasanna A.N."/>
            <person name="Walter M.C."/>
            <person name="O'Connor E."/>
            <person name="Balint B."/>
            <person name="Krizsan K."/>
            <person name="Kiss B."/>
            <person name="Hess J."/>
            <person name="Varga T."/>
            <person name="Slot J."/>
            <person name="Riley R."/>
            <person name="Boka B."/>
            <person name="Rigling D."/>
            <person name="Barry K."/>
            <person name="Lee J."/>
            <person name="Mihaltcheva S."/>
            <person name="LaButti K."/>
            <person name="Lipzen A."/>
            <person name="Waldron R."/>
            <person name="Moloney N.M."/>
            <person name="Sperisen C."/>
            <person name="Kredics L."/>
            <person name="Vagvoelgyi C."/>
            <person name="Patrignani A."/>
            <person name="Fitzpatrick D."/>
            <person name="Nagy I."/>
            <person name="Doyle S."/>
            <person name="Anderson J.B."/>
            <person name="Grigoriev I.V."/>
            <person name="Gueldener U."/>
            <person name="Muensterkoetter M."/>
            <person name="Nagy L.G."/>
        </authorList>
    </citation>
    <scope>NUCLEOTIDE SEQUENCE [LARGE SCALE GENOMIC DNA]</scope>
    <source>
        <strain evidence="5">C18/9</strain>
    </source>
</reference>
<gene>
    <name evidence="4" type="ORF">ARMOST_15323</name>
</gene>
<feature type="domain" description="C2H2-type" evidence="3">
    <location>
        <begin position="230"/>
        <end position="259"/>
    </location>
</feature>
<dbReference type="OMA" id="DECSEMY"/>
<dbReference type="AlphaFoldDB" id="A0A284RT46"/>
<dbReference type="OrthoDB" id="2687452at2759"/>
<dbReference type="Gene3D" id="3.30.160.60">
    <property type="entry name" value="Classic Zinc Finger"/>
    <property type="match status" value="1"/>
</dbReference>
<dbReference type="Proteomes" id="UP000219338">
    <property type="component" value="Unassembled WGS sequence"/>
</dbReference>
<dbReference type="InterPro" id="IPR013087">
    <property type="entry name" value="Znf_C2H2_type"/>
</dbReference>
<keyword evidence="1" id="KW-0862">Zinc</keyword>
<feature type="compositionally biased region" description="Low complexity" evidence="2">
    <location>
        <begin position="27"/>
        <end position="39"/>
    </location>
</feature>
<sequence length="342" mass="39219">MPRRTSPILPPIATLAESDFSDSETESCPSIPSSPLSSDFMSGFLNRKDRFNDRDYDQLEHHNDVQHSGRYNSHDNDRDFKRDVRFDADEIDRFSGPDATPIARVVALPERKIDRRDTAPIQHDVTDSTIGGTRNSNRNLNSIGESYRFISHGVKTPDRDISGNREGMTIKEYRFRHYDVKVASSDDTTHCYAPGMQTEPAANIPPSNLAQDQSRRRARARSFTYEPNIFRCVKPDCDEHFKTLDEVVAHTPVHRGEFGAKDSVRCAWSDCDWTSNMVGNAKRHFLVIKHKEKGYVCDECSEMYTRKDALKRHRIRKHVNQTDEEAALDGMMMLLRDSEDAY</sequence>
<dbReference type="STRING" id="47428.A0A284RT46"/>
<keyword evidence="1" id="KW-0863">Zinc-finger</keyword>
<dbReference type="GO" id="GO:0008270">
    <property type="term" value="F:zinc ion binding"/>
    <property type="evidence" value="ECO:0007669"/>
    <property type="project" value="UniProtKB-KW"/>
</dbReference>
<name>A0A284RT46_ARMOS</name>
<dbReference type="EMBL" id="FUEG01000015">
    <property type="protein sequence ID" value="SJL11909.1"/>
    <property type="molecule type" value="Genomic_DNA"/>
</dbReference>
<evidence type="ECO:0000313" key="5">
    <source>
        <dbReference type="Proteomes" id="UP000219338"/>
    </source>
</evidence>
<protein>
    <recommendedName>
        <fullName evidence="3">C2H2-type domain-containing protein</fullName>
    </recommendedName>
</protein>
<dbReference type="PROSITE" id="PS00028">
    <property type="entry name" value="ZINC_FINGER_C2H2_1"/>
    <property type="match status" value="2"/>
</dbReference>
<organism evidence="4 5">
    <name type="scientific">Armillaria ostoyae</name>
    <name type="common">Armillaria root rot fungus</name>
    <dbReference type="NCBI Taxonomy" id="47428"/>
    <lineage>
        <taxon>Eukaryota</taxon>
        <taxon>Fungi</taxon>
        <taxon>Dikarya</taxon>
        <taxon>Basidiomycota</taxon>
        <taxon>Agaricomycotina</taxon>
        <taxon>Agaricomycetes</taxon>
        <taxon>Agaricomycetidae</taxon>
        <taxon>Agaricales</taxon>
        <taxon>Marasmiineae</taxon>
        <taxon>Physalacriaceae</taxon>
        <taxon>Armillaria</taxon>
    </lineage>
</organism>